<evidence type="ECO:0000313" key="3">
    <source>
        <dbReference type="EMBL" id="KAF4977606.1"/>
    </source>
</evidence>
<name>A0A8H4UJC4_9HYPO</name>
<reference evidence="3" key="2">
    <citation type="submission" date="2020-05" db="EMBL/GenBank/DDBJ databases">
        <authorList>
            <person name="Kim H.-S."/>
            <person name="Proctor R.H."/>
            <person name="Brown D.W."/>
        </authorList>
    </citation>
    <scope>NUCLEOTIDE SEQUENCE</scope>
    <source>
        <strain evidence="3">NRRL 22465</strain>
    </source>
</reference>
<sequence>MLPSIAIASFAVLAHAAVPRRRASNDDSLAPLQFTSEGTFQIAVFSDLHFGQLESTTGPAQDSKSVEVISSVLDSDPPDLVVLNGDLINGDSTHAHNSTHYVDQIVAPIVKRNLTWASTYGNHDNQINIAAKDILKREQMWPGCRTQKMVDEKKSGVSNYYLVVYPANCTDSAKCTPELLLWFFDSRGGNFYEEGSHQENWVDTSVVSWFNETNTKLVTKYKKVIPSLAFVHIPINATEALQTQLGINANKQPGLNYDPPVPQQGESWCESGVRDPDKCSYGGQDEPFMEALVSIPGIMGLFYGHDHGNSWCYQWNTQLDGMDVKGNGLHLCYGQHSGYGGYGDWVRGAREIVVTQDKLQDLVVDTHIRLETGDVVGAVTLNSTYNTDHYPAMPGVEAYVGNDFGVINSNAALTESAGSSMRARESGGVYLAIGASMAAVVCLCI</sequence>
<dbReference type="GO" id="GO:0005737">
    <property type="term" value="C:cytoplasm"/>
    <property type="evidence" value="ECO:0007669"/>
    <property type="project" value="TreeGrafter"/>
</dbReference>
<gene>
    <name evidence="3" type="ORF">FZEAL_5890</name>
</gene>
<evidence type="ECO:0000313" key="4">
    <source>
        <dbReference type="Proteomes" id="UP000635477"/>
    </source>
</evidence>
<dbReference type="AlphaFoldDB" id="A0A8H4UJC4"/>
<keyword evidence="4" id="KW-1185">Reference proteome</keyword>
<dbReference type="Pfam" id="PF00149">
    <property type="entry name" value="Metallophos"/>
    <property type="match status" value="1"/>
</dbReference>
<dbReference type="EMBL" id="JABEYC010000429">
    <property type="protein sequence ID" value="KAF4977606.1"/>
    <property type="molecule type" value="Genomic_DNA"/>
</dbReference>
<keyword evidence="1" id="KW-0732">Signal</keyword>
<comment type="caution">
    <text evidence="3">The sequence shown here is derived from an EMBL/GenBank/DDBJ whole genome shotgun (WGS) entry which is preliminary data.</text>
</comment>
<organism evidence="3 4">
    <name type="scientific">Fusarium zealandicum</name>
    <dbReference type="NCBI Taxonomy" id="1053134"/>
    <lineage>
        <taxon>Eukaryota</taxon>
        <taxon>Fungi</taxon>
        <taxon>Dikarya</taxon>
        <taxon>Ascomycota</taxon>
        <taxon>Pezizomycotina</taxon>
        <taxon>Sordariomycetes</taxon>
        <taxon>Hypocreomycetidae</taxon>
        <taxon>Hypocreales</taxon>
        <taxon>Nectriaceae</taxon>
        <taxon>Fusarium</taxon>
        <taxon>Fusarium staphyleae species complex</taxon>
    </lineage>
</organism>
<evidence type="ECO:0000256" key="1">
    <source>
        <dbReference type="SAM" id="SignalP"/>
    </source>
</evidence>
<dbReference type="GO" id="GO:0016788">
    <property type="term" value="F:hydrolase activity, acting on ester bonds"/>
    <property type="evidence" value="ECO:0007669"/>
    <property type="project" value="TreeGrafter"/>
</dbReference>
<dbReference type="Gene3D" id="3.60.21.10">
    <property type="match status" value="1"/>
</dbReference>
<protein>
    <recommendedName>
        <fullName evidence="2">Calcineurin-like phosphoesterase domain-containing protein</fullName>
    </recommendedName>
</protein>
<feature type="domain" description="Calcineurin-like phosphoesterase" evidence="2">
    <location>
        <begin position="41"/>
        <end position="307"/>
    </location>
</feature>
<dbReference type="PANTHER" id="PTHR32440:SF11">
    <property type="entry name" value="METALLOPHOSPHOESTERASE DOMAIN-CONTAINING PROTEIN"/>
    <property type="match status" value="1"/>
</dbReference>
<feature type="chain" id="PRO_5034836429" description="Calcineurin-like phosphoesterase domain-containing protein" evidence="1">
    <location>
        <begin position="17"/>
        <end position="445"/>
    </location>
</feature>
<dbReference type="CDD" id="cd07383">
    <property type="entry name" value="MPP_Dcr2"/>
    <property type="match status" value="1"/>
</dbReference>
<dbReference type="PANTHER" id="PTHR32440">
    <property type="entry name" value="PHOSPHATASE DCR2-RELATED-RELATED"/>
    <property type="match status" value="1"/>
</dbReference>
<evidence type="ECO:0000259" key="2">
    <source>
        <dbReference type="Pfam" id="PF00149"/>
    </source>
</evidence>
<reference evidence="3" key="1">
    <citation type="journal article" date="2020" name="BMC Genomics">
        <title>Correction to: Identification and distribution of gene clusters required for synthesis of sphingolipid metabolism inhibitors in diverse species of the filamentous fungus Fusarium.</title>
        <authorList>
            <person name="Kim H.S."/>
            <person name="Lohmar J.M."/>
            <person name="Busman M."/>
            <person name="Brown D.W."/>
            <person name="Naumann T.A."/>
            <person name="Divon H.H."/>
            <person name="Lysoe E."/>
            <person name="Uhlig S."/>
            <person name="Proctor R.H."/>
        </authorList>
    </citation>
    <scope>NUCLEOTIDE SEQUENCE</scope>
    <source>
        <strain evidence="3">NRRL 22465</strain>
    </source>
</reference>
<feature type="signal peptide" evidence="1">
    <location>
        <begin position="1"/>
        <end position="16"/>
    </location>
</feature>
<proteinExistence type="predicted"/>
<dbReference type="OrthoDB" id="783096at2759"/>
<dbReference type="InterPro" id="IPR029052">
    <property type="entry name" value="Metallo-depent_PP-like"/>
</dbReference>
<dbReference type="InterPro" id="IPR004843">
    <property type="entry name" value="Calcineurin-like_PHP"/>
</dbReference>
<accession>A0A8H4UJC4</accession>
<dbReference type="SUPFAM" id="SSF56300">
    <property type="entry name" value="Metallo-dependent phosphatases"/>
    <property type="match status" value="1"/>
</dbReference>
<dbReference type="Proteomes" id="UP000635477">
    <property type="component" value="Unassembled WGS sequence"/>
</dbReference>